<keyword evidence="3" id="KW-1185">Reference proteome</keyword>
<name>A0ABQ5K082_9EUKA</name>
<gene>
    <name evidence="2" type="ORF">ADUPG1_012664</name>
</gene>
<reference evidence="2" key="1">
    <citation type="submission" date="2022-03" db="EMBL/GenBank/DDBJ databases">
        <title>Draft genome sequence of Aduncisulcus paluster, a free-living microaerophilic Fornicata.</title>
        <authorList>
            <person name="Yuyama I."/>
            <person name="Kume K."/>
            <person name="Tamura T."/>
            <person name="Inagaki Y."/>
            <person name="Hashimoto T."/>
        </authorList>
    </citation>
    <scope>NUCLEOTIDE SEQUENCE</scope>
    <source>
        <strain evidence="2">NY0171</strain>
    </source>
</reference>
<organism evidence="2 3">
    <name type="scientific">Aduncisulcus paluster</name>
    <dbReference type="NCBI Taxonomy" id="2918883"/>
    <lineage>
        <taxon>Eukaryota</taxon>
        <taxon>Metamonada</taxon>
        <taxon>Carpediemonas-like organisms</taxon>
        <taxon>Aduncisulcus</taxon>
    </lineage>
</organism>
<sequence>MIVANAFAVANVVVAIWLVICAGILVGILAIYDYGYLCKQDNLKKSSFVNFVQNDGVTTYANMYDGTTDIALLDQTAGDIFIRTPQGSPATDSKYEEEKDAFGAYGPYTHLFARQRGDLDLEYKTGDKKANDFKDRIDEEWVKKNTTIVDGLWDETNGGTSVIEPKVPFFTKILGTCLTKREHYIVLDLTVAQKNWVVYPKAGYLYMARVIFQNLTLDRIDEEWVKKNTTIVDGLWDETNGGTSVIEPKVPFFTKILGTCLTKREHYIVLDLTVAQKNWVVYPKAGYLYMARVIFQNLTLVDINAIHLQSIGIEEGGALMIGMLGNSSVYFPFCMSDTADCTFYVQGAGNIDVYQFATLNGALANVFNTYTFNTTARATLTFEDGFLGDGGCLFAGDNIDVDDFEVDADVTGYSVMSTYYLCKDVAAAGDGLTITINASKKVTGKVQIVAYGTGAFTDDGVEDQFDIFNPDIMEADFFNDTWNDHVIDVKPKE</sequence>
<evidence type="ECO:0000256" key="1">
    <source>
        <dbReference type="SAM" id="Phobius"/>
    </source>
</evidence>
<dbReference type="Proteomes" id="UP001057375">
    <property type="component" value="Unassembled WGS sequence"/>
</dbReference>
<evidence type="ECO:0000313" key="2">
    <source>
        <dbReference type="EMBL" id="GKT24218.1"/>
    </source>
</evidence>
<dbReference type="EMBL" id="BQXS01012511">
    <property type="protein sequence ID" value="GKT24218.1"/>
    <property type="molecule type" value="Genomic_DNA"/>
</dbReference>
<keyword evidence="1" id="KW-1133">Transmembrane helix</keyword>
<feature type="transmembrane region" description="Helical" evidence="1">
    <location>
        <begin position="7"/>
        <end position="32"/>
    </location>
</feature>
<comment type="caution">
    <text evidence="2">The sequence shown here is derived from an EMBL/GenBank/DDBJ whole genome shotgun (WGS) entry which is preliminary data.</text>
</comment>
<keyword evidence="1" id="KW-0812">Transmembrane</keyword>
<keyword evidence="1" id="KW-0472">Membrane</keyword>
<accession>A0ABQ5K082</accession>
<proteinExistence type="predicted"/>
<protein>
    <submittedName>
        <fullName evidence="2">Uncharacterized protein</fullName>
    </submittedName>
</protein>
<evidence type="ECO:0000313" key="3">
    <source>
        <dbReference type="Proteomes" id="UP001057375"/>
    </source>
</evidence>